<reference evidence="3 4" key="1">
    <citation type="submission" date="2018-02" db="EMBL/GenBank/DDBJ databases">
        <authorList>
            <person name="Cohen D.B."/>
            <person name="Kent A.D."/>
        </authorList>
    </citation>
    <scope>NUCLEOTIDE SEQUENCE [LARGE SCALE GENOMIC DNA]</scope>
    <source>
        <strain evidence="3 4">CCAP 1448/3</strain>
    </source>
</reference>
<keyword evidence="2" id="KW-0235">DNA replication</keyword>
<keyword evidence="4" id="KW-1185">Reference proteome</keyword>
<gene>
    <name evidence="3" type="ORF">C7B64_24040</name>
</gene>
<evidence type="ECO:0000313" key="3">
    <source>
        <dbReference type="EMBL" id="PSB00341.1"/>
    </source>
</evidence>
<dbReference type="GO" id="GO:0003677">
    <property type="term" value="F:DNA binding"/>
    <property type="evidence" value="ECO:0007669"/>
    <property type="project" value="InterPro"/>
</dbReference>
<evidence type="ECO:0000256" key="2">
    <source>
        <dbReference type="ARBA" id="ARBA00022705"/>
    </source>
</evidence>
<comment type="caution">
    <text evidence="3">The sequence shown here is derived from an EMBL/GenBank/DDBJ whole genome shotgun (WGS) entry which is preliminary data.</text>
</comment>
<dbReference type="InterPro" id="IPR000989">
    <property type="entry name" value="Rep"/>
</dbReference>
<dbReference type="Proteomes" id="UP000238762">
    <property type="component" value="Unassembled WGS sequence"/>
</dbReference>
<organism evidence="3 4">
    <name type="scientific">Merismopedia glauca CCAP 1448/3</name>
    <dbReference type="NCBI Taxonomy" id="1296344"/>
    <lineage>
        <taxon>Bacteria</taxon>
        <taxon>Bacillati</taxon>
        <taxon>Cyanobacteriota</taxon>
        <taxon>Cyanophyceae</taxon>
        <taxon>Synechococcales</taxon>
        <taxon>Merismopediaceae</taxon>
        <taxon>Merismopedia</taxon>
    </lineage>
</organism>
<protein>
    <submittedName>
        <fullName evidence="3">Replication protein</fullName>
    </submittedName>
</protein>
<reference evidence="3 4" key="2">
    <citation type="submission" date="2018-03" db="EMBL/GenBank/DDBJ databases">
        <title>The ancient ancestry and fast evolution of plastids.</title>
        <authorList>
            <person name="Moore K.R."/>
            <person name="Magnabosco C."/>
            <person name="Momper L."/>
            <person name="Gold D.A."/>
            <person name="Bosak T."/>
            <person name="Fournier G.P."/>
        </authorList>
    </citation>
    <scope>NUCLEOTIDE SEQUENCE [LARGE SCALE GENOMIC DNA]</scope>
    <source>
        <strain evidence="3 4">CCAP 1448/3</strain>
    </source>
</reference>
<evidence type="ECO:0000256" key="1">
    <source>
        <dbReference type="ARBA" id="ARBA00008909"/>
    </source>
</evidence>
<accession>A0A2T1BWG0</accession>
<evidence type="ECO:0000313" key="4">
    <source>
        <dbReference type="Proteomes" id="UP000238762"/>
    </source>
</evidence>
<comment type="similarity">
    <text evidence="1">Belongs to the Gram-positive plasmids replication protein type 1 family.</text>
</comment>
<proteinExistence type="inferred from homology"/>
<dbReference type="EMBL" id="PVWJ01000246">
    <property type="protein sequence ID" value="PSB00341.1"/>
    <property type="molecule type" value="Genomic_DNA"/>
</dbReference>
<dbReference type="GO" id="GO:0006260">
    <property type="term" value="P:DNA replication"/>
    <property type="evidence" value="ECO:0007669"/>
    <property type="project" value="UniProtKB-KW"/>
</dbReference>
<sequence length="217" mass="25193">MKPSNENGSSHSAAESYLSTISPQDKDWDIYKTLNNVLRELYKGTSLDTLPSRLDACSGFLEFGITPPLDDGSVRLKLRSARFCRVRHCPVCQSRRSSMWFARLINSIPLVEKDYPKARYIFLTLTLKNCRVEELKDTIKWMNKSWIKLTKKKCFPGIGYVKSTEVTRNREEGTVHPHFHILIMVPPGYFNDRSYLNQKQWSELWKLALNVQYTPVV</sequence>
<feature type="non-terminal residue" evidence="3">
    <location>
        <position position="217"/>
    </location>
</feature>
<dbReference type="Pfam" id="PF01446">
    <property type="entry name" value="Rep_1"/>
    <property type="match status" value="1"/>
</dbReference>
<dbReference type="AlphaFoldDB" id="A0A2T1BWG0"/>
<name>A0A2T1BWG0_9CYAN</name>
<dbReference type="RefSeq" id="WP_181256826.1">
    <property type="nucleotide sequence ID" value="NZ_CAWNTC010000086.1"/>
</dbReference>